<evidence type="ECO:0000259" key="7">
    <source>
        <dbReference type="SMART" id="SM00226"/>
    </source>
</evidence>
<evidence type="ECO:0000256" key="5">
    <source>
        <dbReference type="ARBA" id="ARBA00051722"/>
    </source>
</evidence>
<evidence type="ECO:0000256" key="6">
    <source>
        <dbReference type="PIRSR" id="PIRSR617867-1"/>
    </source>
</evidence>
<protein>
    <recommendedName>
        <fullName evidence="2">protein-tyrosine-phosphatase</fullName>
        <ecNumber evidence="2">3.1.3.48</ecNumber>
    </recommendedName>
</protein>
<dbReference type="PANTHER" id="PTHR11717:SF7">
    <property type="entry name" value="LOW MOLECULAR WEIGHT PHOSPHOTYROSINE PROTEIN PHOSPHATASE"/>
    <property type="match status" value="1"/>
</dbReference>
<comment type="caution">
    <text evidence="8">The sequence shown here is derived from an EMBL/GenBank/DDBJ whole genome shotgun (WGS) entry which is preliminary data.</text>
</comment>
<dbReference type="OrthoDB" id="9784339at2"/>
<dbReference type="InterPro" id="IPR050438">
    <property type="entry name" value="LMW_PTPase"/>
</dbReference>
<gene>
    <name evidence="8" type="ORF">GH754_14220</name>
</gene>
<dbReference type="InterPro" id="IPR017867">
    <property type="entry name" value="Tyr_phospatase_low_mol_wt"/>
</dbReference>
<comment type="catalytic activity">
    <reaction evidence="5">
        <text>O-phospho-L-tyrosyl-[protein] + H2O = L-tyrosyl-[protein] + phosphate</text>
        <dbReference type="Rhea" id="RHEA:10684"/>
        <dbReference type="Rhea" id="RHEA-COMP:10136"/>
        <dbReference type="Rhea" id="RHEA-COMP:20101"/>
        <dbReference type="ChEBI" id="CHEBI:15377"/>
        <dbReference type="ChEBI" id="CHEBI:43474"/>
        <dbReference type="ChEBI" id="CHEBI:46858"/>
        <dbReference type="ChEBI" id="CHEBI:61978"/>
        <dbReference type="EC" id="3.1.3.48"/>
    </reaction>
</comment>
<dbReference type="PANTHER" id="PTHR11717">
    <property type="entry name" value="LOW MOLECULAR WEIGHT PROTEIN TYROSINE PHOSPHATASE"/>
    <property type="match status" value="1"/>
</dbReference>
<evidence type="ECO:0000313" key="8">
    <source>
        <dbReference type="EMBL" id="MRG87449.1"/>
    </source>
</evidence>
<evidence type="ECO:0000256" key="1">
    <source>
        <dbReference type="ARBA" id="ARBA00011063"/>
    </source>
</evidence>
<keyword evidence="9" id="KW-1185">Reference proteome</keyword>
<dbReference type="Pfam" id="PF01451">
    <property type="entry name" value="LMWPc"/>
    <property type="match status" value="1"/>
</dbReference>
<feature type="active site" description="Proton donor" evidence="6">
    <location>
        <position position="108"/>
    </location>
</feature>
<dbReference type="PRINTS" id="PR00719">
    <property type="entry name" value="LMWPTPASE"/>
</dbReference>
<dbReference type="EMBL" id="WJNH01000009">
    <property type="protein sequence ID" value="MRG87449.1"/>
    <property type="molecule type" value="Genomic_DNA"/>
</dbReference>
<evidence type="ECO:0000313" key="9">
    <source>
        <dbReference type="Proteomes" id="UP000480185"/>
    </source>
</evidence>
<dbReference type="SUPFAM" id="SSF52788">
    <property type="entry name" value="Phosphotyrosine protein phosphatases I"/>
    <property type="match status" value="1"/>
</dbReference>
<proteinExistence type="inferred from homology"/>
<comment type="similarity">
    <text evidence="1">Belongs to the low molecular weight phosphotyrosine protein phosphatase family.</text>
</comment>
<evidence type="ECO:0000256" key="4">
    <source>
        <dbReference type="ARBA" id="ARBA00022912"/>
    </source>
</evidence>
<organism evidence="8 9">
    <name type="scientific">Salinibacillus xinjiangensis</name>
    <dbReference type="NCBI Taxonomy" id="1229268"/>
    <lineage>
        <taxon>Bacteria</taxon>
        <taxon>Bacillati</taxon>
        <taxon>Bacillota</taxon>
        <taxon>Bacilli</taxon>
        <taxon>Bacillales</taxon>
        <taxon>Bacillaceae</taxon>
        <taxon>Salinibacillus</taxon>
    </lineage>
</organism>
<keyword evidence="4" id="KW-0904">Protein phosphatase</keyword>
<evidence type="ECO:0000256" key="2">
    <source>
        <dbReference type="ARBA" id="ARBA00013064"/>
    </source>
</evidence>
<dbReference type="InterPro" id="IPR036196">
    <property type="entry name" value="Ptyr_pPase_sf"/>
</dbReference>
<accession>A0A6G1X938</accession>
<dbReference type="CDD" id="cd16343">
    <property type="entry name" value="LMWPTP"/>
    <property type="match status" value="1"/>
</dbReference>
<feature type="domain" description="Phosphotyrosine protein phosphatase I" evidence="7">
    <location>
        <begin position="1"/>
        <end position="132"/>
    </location>
</feature>
<evidence type="ECO:0000256" key="3">
    <source>
        <dbReference type="ARBA" id="ARBA00022801"/>
    </source>
</evidence>
<dbReference type="AlphaFoldDB" id="A0A6G1X938"/>
<keyword evidence="3" id="KW-0378">Hydrolase</keyword>
<dbReference type="Proteomes" id="UP000480185">
    <property type="component" value="Unassembled WGS sequence"/>
</dbReference>
<reference evidence="8 9" key="1">
    <citation type="submission" date="2019-11" db="EMBL/GenBank/DDBJ databases">
        <authorList>
            <person name="Li J."/>
        </authorList>
    </citation>
    <scope>NUCLEOTIDE SEQUENCE [LARGE SCALE GENOMIC DNA]</scope>
    <source>
        <strain evidence="8 9">J4</strain>
    </source>
</reference>
<sequence length="141" mass="16303">MAEAIFRHLVEKEGLSEKITVDSAGIGHWHVGNPPHEGTQEILTRNSIDFKGIKARQVEKSDWDEFAYIIAMDAQNIKDLQALQPSENAEVKRLMDYVPNAKEENVPDPYFTGNFDYVYELVREGCEHLLQEIKTKWEERL</sequence>
<name>A0A6G1X938_9BACI</name>
<dbReference type="InterPro" id="IPR023485">
    <property type="entry name" value="Ptyr_pPase"/>
</dbReference>
<dbReference type="SMART" id="SM00226">
    <property type="entry name" value="LMWPc"/>
    <property type="match status" value="1"/>
</dbReference>
<dbReference type="GO" id="GO:0004725">
    <property type="term" value="F:protein tyrosine phosphatase activity"/>
    <property type="evidence" value="ECO:0007669"/>
    <property type="project" value="UniProtKB-EC"/>
</dbReference>
<dbReference type="EC" id="3.1.3.48" evidence="2"/>
<dbReference type="Gene3D" id="3.40.50.2300">
    <property type="match status" value="1"/>
</dbReference>